<dbReference type="Pfam" id="PF15558">
    <property type="entry name" value="DUF4659"/>
    <property type="match status" value="1"/>
</dbReference>
<dbReference type="InterPro" id="IPR029090">
    <property type="entry name" value="DUF4659"/>
</dbReference>
<feature type="compositionally biased region" description="Polar residues" evidence="2">
    <location>
        <begin position="187"/>
        <end position="204"/>
    </location>
</feature>
<dbReference type="EnsemblMetazoa" id="XM_038220585.1">
    <property type="protein sequence ID" value="XP_038076513.1"/>
    <property type="gene ID" value="LOC119744585"/>
</dbReference>
<accession>A0A914BJP9</accession>
<dbReference type="PANTHER" id="PTHR33663:SF2">
    <property type="entry name" value="COILED-COIL DOMAIN-CONTAINING PROTEIN 177"/>
    <property type="match status" value="1"/>
</dbReference>
<feature type="coiled-coil region" evidence="1">
    <location>
        <begin position="100"/>
        <end position="127"/>
    </location>
</feature>
<feature type="region of interest" description="Disordered" evidence="2">
    <location>
        <begin position="626"/>
        <end position="648"/>
    </location>
</feature>
<feature type="region of interest" description="Disordered" evidence="2">
    <location>
        <begin position="296"/>
        <end position="349"/>
    </location>
</feature>
<dbReference type="GeneID" id="119744585"/>
<evidence type="ECO:0000256" key="2">
    <source>
        <dbReference type="SAM" id="MobiDB-lite"/>
    </source>
</evidence>
<name>A0A914BJP9_PATMI</name>
<dbReference type="OrthoDB" id="200110at2759"/>
<reference evidence="3" key="1">
    <citation type="submission" date="2022-11" db="UniProtKB">
        <authorList>
            <consortium name="EnsemblMetazoa"/>
        </authorList>
    </citation>
    <scope>IDENTIFICATION</scope>
</reference>
<evidence type="ECO:0000313" key="4">
    <source>
        <dbReference type="Proteomes" id="UP000887568"/>
    </source>
</evidence>
<sequence>MKSAKVELLPWSWNWNFQFLCRTAANMDNSSSMSDWQNSSYNLHLDLFNFESVEAVDSPYILTSPRSLEACTQLEVQPIELLHKDLMEFEEECLLTGQPLSNAKRLYEEHEEQRLRKLKQCRRLRERLILEQEEDENSRHKSRHHSKGTESPKRDHEYSIKNRSLEFGQGDNRNTVTDKPQRPASAHFTSQRSQKSNRPSTAPSSEPRRTTRSITHHTPASPIVTTPGLRSKVRGPQERSMSSCSSRQSVSRLSSASGASVLSDQDQKILDLLEKKYKDEKMVEEMRQEMRLAWDEQRRTEERSKVRNEMQRRKNLAEANQSRQKKKEREQRQKQLKRDKEMKEAEEDVQYRDLHHARLVKEQEALMQHQIQLKKLEDAEKKNKQERVLKKREQKDEEYRQAVSDHLAVTQERAERLRSLKEDQEAREYKERNWKGTLLRSSMKASLEKDNQEYMTSLRESILLKQSRAERNLGNRQWLQEHEIKLNRQKEESLQEKSRQLRQEIEDENRQWQRQLMYESLMAQERAAQQANETVQSKANKARYARRSRELTHKELKKRVDEDEALYQESIKMDLAYKDMKSQSLAAQKQDVIQRSRVVAMESAKLRDQIRQQYLGSFDKMAQRAQHQSSLGRGPQMSTKNYTTFTMT</sequence>
<organism evidence="3 4">
    <name type="scientific">Patiria miniata</name>
    <name type="common">Bat star</name>
    <name type="synonym">Asterina miniata</name>
    <dbReference type="NCBI Taxonomy" id="46514"/>
    <lineage>
        <taxon>Eukaryota</taxon>
        <taxon>Metazoa</taxon>
        <taxon>Echinodermata</taxon>
        <taxon>Eleutherozoa</taxon>
        <taxon>Asterozoa</taxon>
        <taxon>Asteroidea</taxon>
        <taxon>Valvatacea</taxon>
        <taxon>Valvatida</taxon>
        <taxon>Asterinidae</taxon>
        <taxon>Patiria</taxon>
    </lineage>
</organism>
<feature type="compositionally biased region" description="Low complexity" evidence="2">
    <location>
        <begin position="240"/>
        <end position="261"/>
    </location>
</feature>
<protein>
    <submittedName>
        <fullName evidence="3">Uncharacterized protein</fullName>
    </submittedName>
</protein>
<keyword evidence="1" id="KW-0175">Coiled coil</keyword>
<dbReference type="PANTHER" id="PTHR33663">
    <property type="entry name" value="COILED-COIL DOMAIN-CONTAINING PROTEIN 177"/>
    <property type="match status" value="1"/>
</dbReference>
<feature type="coiled-coil region" evidence="1">
    <location>
        <begin position="479"/>
        <end position="541"/>
    </location>
</feature>
<feature type="compositionally biased region" description="Basic and acidic residues" evidence="2">
    <location>
        <begin position="147"/>
        <end position="164"/>
    </location>
</feature>
<dbReference type="Proteomes" id="UP000887568">
    <property type="component" value="Unplaced"/>
</dbReference>
<keyword evidence="4" id="KW-1185">Reference proteome</keyword>
<evidence type="ECO:0000313" key="3">
    <source>
        <dbReference type="EnsemblMetazoa" id="XP_038076513.1"/>
    </source>
</evidence>
<dbReference type="RefSeq" id="XP_038076513.1">
    <property type="nucleotide sequence ID" value="XM_038220585.1"/>
</dbReference>
<feature type="compositionally biased region" description="Basic and acidic residues" evidence="2">
    <location>
        <begin position="296"/>
        <end position="316"/>
    </location>
</feature>
<evidence type="ECO:0000256" key="1">
    <source>
        <dbReference type="SAM" id="Coils"/>
    </source>
</evidence>
<feature type="compositionally biased region" description="Basic and acidic residues" evidence="2">
    <location>
        <begin position="377"/>
        <end position="400"/>
    </location>
</feature>
<dbReference type="AlphaFoldDB" id="A0A914BJP9"/>
<feature type="compositionally biased region" description="Basic and acidic residues" evidence="2">
    <location>
        <begin position="327"/>
        <end position="349"/>
    </location>
</feature>
<proteinExistence type="predicted"/>
<dbReference type="OMA" id="GPFSQHN"/>
<feature type="region of interest" description="Disordered" evidence="2">
    <location>
        <begin position="133"/>
        <end position="261"/>
    </location>
</feature>
<feature type="region of interest" description="Disordered" evidence="2">
    <location>
        <begin position="377"/>
        <end position="401"/>
    </location>
</feature>